<accession>A0A392NHL1</accession>
<evidence type="ECO:0000313" key="2">
    <source>
        <dbReference type="Proteomes" id="UP000265520"/>
    </source>
</evidence>
<proteinExistence type="predicted"/>
<reference evidence="1 2" key="1">
    <citation type="journal article" date="2018" name="Front. Plant Sci.">
        <title>Red Clover (Trifolium pratense) and Zigzag Clover (T. medium) - A Picture of Genomic Similarities and Differences.</title>
        <authorList>
            <person name="Dluhosova J."/>
            <person name="Istvanek J."/>
            <person name="Nedelnik J."/>
            <person name="Repkova J."/>
        </authorList>
    </citation>
    <scope>NUCLEOTIDE SEQUENCE [LARGE SCALE GENOMIC DNA]</scope>
    <source>
        <strain evidence="2">cv. 10/8</strain>
        <tissue evidence="1">Leaf</tissue>
    </source>
</reference>
<dbReference type="EMBL" id="LXQA010040091">
    <property type="protein sequence ID" value="MCH99356.1"/>
    <property type="molecule type" value="Genomic_DNA"/>
</dbReference>
<protein>
    <submittedName>
        <fullName evidence="1">Uncharacterized protein</fullName>
    </submittedName>
</protein>
<organism evidence="1 2">
    <name type="scientific">Trifolium medium</name>
    <dbReference type="NCBI Taxonomy" id="97028"/>
    <lineage>
        <taxon>Eukaryota</taxon>
        <taxon>Viridiplantae</taxon>
        <taxon>Streptophyta</taxon>
        <taxon>Embryophyta</taxon>
        <taxon>Tracheophyta</taxon>
        <taxon>Spermatophyta</taxon>
        <taxon>Magnoliopsida</taxon>
        <taxon>eudicotyledons</taxon>
        <taxon>Gunneridae</taxon>
        <taxon>Pentapetalae</taxon>
        <taxon>rosids</taxon>
        <taxon>fabids</taxon>
        <taxon>Fabales</taxon>
        <taxon>Fabaceae</taxon>
        <taxon>Papilionoideae</taxon>
        <taxon>50 kb inversion clade</taxon>
        <taxon>NPAAA clade</taxon>
        <taxon>Hologalegina</taxon>
        <taxon>IRL clade</taxon>
        <taxon>Trifolieae</taxon>
        <taxon>Trifolium</taxon>
    </lineage>
</organism>
<sequence length="52" mass="5785">ADVAAWALRWGGKQPQCLRQPEELCSVAMGTGVYSKGDISLNSFYELYIIFT</sequence>
<dbReference type="Proteomes" id="UP000265520">
    <property type="component" value="Unassembled WGS sequence"/>
</dbReference>
<comment type="caution">
    <text evidence="1">The sequence shown here is derived from an EMBL/GenBank/DDBJ whole genome shotgun (WGS) entry which is preliminary data.</text>
</comment>
<feature type="non-terminal residue" evidence="1">
    <location>
        <position position="1"/>
    </location>
</feature>
<name>A0A392NHL1_9FABA</name>
<evidence type="ECO:0000313" key="1">
    <source>
        <dbReference type="EMBL" id="MCH99356.1"/>
    </source>
</evidence>
<keyword evidence="2" id="KW-1185">Reference proteome</keyword>
<dbReference type="AlphaFoldDB" id="A0A392NHL1"/>